<reference evidence="2 3" key="1">
    <citation type="submission" date="2018-08" db="EMBL/GenBank/DDBJ databases">
        <title>Lysinibacillus sp. YLB-03 draft genome sequence.</title>
        <authorList>
            <person name="Yu L."/>
        </authorList>
    </citation>
    <scope>NUCLEOTIDE SEQUENCE [LARGE SCALE GENOMIC DNA]</scope>
    <source>
        <strain evidence="2 3">YLB-03</strain>
    </source>
</reference>
<dbReference type="Proteomes" id="UP000265692">
    <property type="component" value="Unassembled WGS sequence"/>
</dbReference>
<dbReference type="AlphaFoldDB" id="A0A396SD86"/>
<gene>
    <name evidence="2" type="ORF">D1B33_07785</name>
</gene>
<protein>
    <recommendedName>
        <fullName evidence="4">Vanomycin resistance protein VanB</fullName>
    </recommendedName>
</protein>
<dbReference type="PANTHER" id="PTHR35788">
    <property type="entry name" value="EXPORTED PROTEIN-RELATED"/>
    <property type="match status" value="1"/>
</dbReference>
<dbReference type="InterPro" id="IPR052913">
    <property type="entry name" value="Glycopeptide_resist_protein"/>
</dbReference>
<dbReference type="InterPro" id="IPR007391">
    <property type="entry name" value="Vancomycin_resist_VanW"/>
</dbReference>
<evidence type="ECO:0000313" key="3">
    <source>
        <dbReference type="Proteomes" id="UP000265692"/>
    </source>
</evidence>
<evidence type="ECO:0008006" key="4">
    <source>
        <dbReference type="Google" id="ProtNLM"/>
    </source>
</evidence>
<keyword evidence="3" id="KW-1185">Reference proteome</keyword>
<feature type="signal peptide" evidence="1">
    <location>
        <begin position="1"/>
        <end position="19"/>
    </location>
</feature>
<proteinExistence type="predicted"/>
<comment type="caution">
    <text evidence="2">The sequence shown here is derived from an EMBL/GenBank/DDBJ whole genome shotgun (WGS) entry which is preliminary data.</text>
</comment>
<evidence type="ECO:0000313" key="2">
    <source>
        <dbReference type="EMBL" id="RHW37677.1"/>
    </source>
</evidence>
<dbReference type="Pfam" id="PF04294">
    <property type="entry name" value="VanW"/>
    <property type="match status" value="1"/>
</dbReference>
<dbReference type="OrthoDB" id="9813301at2"/>
<organism evidence="2 3">
    <name type="scientific">Ureibacillus yapensis</name>
    <dbReference type="NCBI Taxonomy" id="2304605"/>
    <lineage>
        <taxon>Bacteria</taxon>
        <taxon>Bacillati</taxon>
        <taxon>Bacillota</taxon>
        <taxon>Bacilli</taxon>
        <taxon>Bacillales</taxon>
        <taxon>Caryophanaceae</taxon>
        <taxon>Ureibacillus</taxon>
    </lineage>
</organism>
<feature type="chain" id="PRO_5039216084" description="Vanomycin resistance protein VanB" evidence="1">
    <location>
        <begin position="20"/>
        <end position="317"/>
    </location>
</feature>
<evidence type="ECO:0000256" key="1">
    <source>
        <dbReference type="SAM" id="SignalP"/>
    </source>
</evidence>
<accession>A0A396SD86</accession>
<dbReference type="EMBL" id="QWEI01000003">
    <property type="protein sequence ID" value="RHW37677.1"/>
    <property type="molecule type" value="Genomic_DNA"/>
</dbReference>
<dbReference type="PANTHER" id="PTHR35788:SF1">
    <property type="entry name" value="EXPORTED PROTEIN"/>
    <property type="match status" value="1"/>
</dbReference>
<sequence length="317" mass="35363">MLMIIVLMFSILFANKAGMVHGSLDKPFEKENNADNAISIINPFTKKEMDTITPDEFQLETDIVLYTKELEALVHQAAKGFKIPMILDKIDKNGSIIEGRPLITADEPALVEKIIEHTFTGGEIELPLKYTGSGYDEKDIPYLNEVVLSSYTTYFNGHHAGRSKNIELSSLAINQVIVGHNDIFSFNLMVGPREVATGYQMAPEIVNGKMVMGIGGGICQTSSTLFNAVDRLGVQILERHHHSKEVGYVPKGRDATVSFGGLDFKFKNTTGIPFIVKTYYQLGSITIQIKTSKEYEQILKNELTYKKAQDVSFFFAY</sequence>
<name>A0A396SD86_9BACL</name>
<keyword evidence="1" id="KW-0732">Signal</keyword>